<accession>A0A8J3LMN8</accession>
<gene>
    <name evidence="1" type="ORF">Cme02nite_37970</name>
</gene>
<dbReference type="RefSeq" id="WP_166379871.1">
    <property type="nucleotide sequence ID" value="NZ_BAAATT010000005.1"/>
</dbReference>
<keyword evidence="2" id="KW-1185">Reference proteome</keyword>
<proteinExistence type="predicted"/>
<organism evidence="1 2">
    <name type="scientific">Catellatospora methionotrophica</name>
    <dbReference type="NCBI Taxonomy" id="121620"/>
    <lineage>
        <taxon>Bacteria</taxon>
        <taxon>Bacillati</taxon>
        <taxon>Actinomycetota</taxon>
        <taxon>Actinomycetes</taxon>
        <taxon>Micromonosporales</taxon>
        <taxon>Micromonosporaceae</taxon>
        <taxon>Catellatospora</taxon>
    </lineage>
</organism>
<dbReference type="Proteomes" id="UP000660339">
    <property type="component" value="Unassembled WGS sequence"/>
</dbReference>
<sequence length="126" mass="14064">MDNLSDGYLEYAIVTTLPDGSKFYEPEQSKTIALGQAARITQHSPNLPPAYVARRVVVEGPWEEGIVGDDWGVKRTWDDGYSEVEEFDSRARADRTASLSPVAKETCKAVVVSRRVTVSEWVRDSE</sequence>
<name>A0A8J3LMN8_9ACTN</name>
<protein>
    <submittedName>
        <fullName evidence="1">Uncharacterized protein</fullName>
    </submittedName>
</protein>
<dbReference type="AlphaFoldDB" id="A0A8J3LMN8"/>
<evidence type="ECO:0000313" key="1">
    <source>
        <dbReference type="EMBL" id="GIG15465.1"/>
    </source>
</evidence>
<reference evidence="1" key="1">
    <citation type="submission" date="2021-01" db="EMBL/GenBank/DDBJ databases">
        <title>Whole genome shotgun sequence of Catellatospora methionotrophica NBRC 14553.</title>
        <authorList>
            <person name="Komaki H."/>
            <person name="Tamura T."/>
        </authorList>
    </citation>
    <scope>NUCLEOTIDE SEQUENCE</scope>
    <source>
        <strain evidence="1">NBRC 14553</strain>
    </source>
</reference>
<comment type="caution">
    <text evidence="1">The sequence shown here is derived from an EMBL/GenBank/DDBJ whole genome shotgun (WGS) entry which is preliminary data.</text>
</comment>
<evidence type="ECO:0000313" key="2">
    <source>
        <dbReference type="Proteomes" id="UP000660339"/>
    </source>
</evidence>
<dbReference type="EMBL" id="BONJ01000020">
    <property type="protein sequence ID" value="GIG15465.1"/>
    <property type="molecule type" value="Genomic_DNA"/>
</dbReference>